<dbReference type="InterPro" id="IPR036282">
    <property type="entry name" value="Glutathione-S-Trfase_C_sf"/>
</dbReference>
<evidence type="ECO:0000313" key="3">
    <source>
        <dbReference type="EMBL" id="SEA56283.1"/>
    </source>
</evidence>
<keyword evidence="4" id="KW-1185">Reference proteome</keyword>
<dbReference type="OrthoDB" id="9797500at2"/>
<protein>
    <submittedName>
        <fullName evidence="3">Glutathione S-transferase, C-terminal domain</fullName>
    </submittedName>
</protein>
<gene>
    <name evidence="3" type="ORF">SAMN02745729_104214</name>
</gene>
<organism evidence="3 4">
    <name type="scientific">Marinobacterium iners DSM 11526</name>
    <dbReference type="NCBI Taxonomy" id="1122198"/>
    <lineage>
        <taxon>Bacteria</taxon>
        <taxon>Pseudomonadati</taxon>
        <taxon>Pseudomonadota</taxon>
        <taxon>Gammaproteobacteria</taxon>
        <taxon>Oceanospirillales</taxon>
        <taxon>Oceanospirillaceae</taxon>
        <taxon>Marinobacterium</taxon>
    </lineage>
</organism>
<name>A0A1H4C7J4_9GAMM</name>
<evidence type="ECO:0000313" key="4">
    <source>
        <dbReference type="Proteomes" id="UP000242469"/>
    </source>
</evidence>
<feature type="domain" description="GST C-terminal" evidence="2">
    <location>
        <begin position="87"/>
        <end position="207"/>
    </location>
</feature>
<dbReference type="Proteomes" id="UP000242469">
    <property type="component" value="Unassembled WGS sequence"/>
</dbReference>
<dbReference type="SFLD" id="SFLDG00358">
    <property type="entry name" value="Main_(cytGST)"/>
    <property type="match status" value="1"/>
</dbReference>
<dbReference type="InterPro" id="IPR036249">
    <property type="entry name" value="Thioredoxin-like_sf"/>
</dbReference>
<dbReference type="InterPro" id="IPR034346">
    <property type="entry name" value="Gtt2-like_C"/>
</dbReference>
<dbReference type="Pfam" id="PF13409">
    <property type="entry name" value="GST_N_2"/>
    <property type="match status" value="1"/>
</dbReference>
<dbReference type="InterPro" id="IPR034345">
    <property type="entry name" value="Gtt2-like_N"/>
</dbReference>
<dbReference type="CDD" id="cd03182">
    <property type="entry name" value="GST_C_GTT2_like"/>
    <property type="match status" value="1"/>
</dbReference>
<proteinExistence type="predicted"/>
<dbReference type="AlphaFoldDB" id="A0A1H4C7J4"/>
<dbReference type="Gene3D" id="3.40.30.10">
    <property type="entry name" value="Glutaredoxin"/>
    <property type="match status" value="1"/>
</dbReference>
<dbReference type="STRING" id="1122198.SAMN02745729_104214"/>
<dbReference type="InterPro" id="IPR004045">
    <property type="entry name" value="Glutathione_S-Trfase_N"/>
</dbReference>
<dbReference type="GO" id="GO:0016740">
    <property type="term" value="F:transferase activity"/>
    <property type="evidence" value="ECO:0007669"/>
    <property type="project" value="UniProtKB-KW"/>
</dbReference>
<dbReference type="SUPFAM" id="SSF52833">
    <property type="entry name" value="Thioredoxin-like"/>
    <property type="match status" value="1"/>
</dbReference>
<dbReference type="Gene3D" id="1.20.1050.10">
    <property type="match status" value="1"/>
</dbReference>
<dbReference type="SFLD" id="SFLDS00019">
    <property type="entry name" value="Glutathione_Transferase_(cytos"/>
    <property type="match status" value="1"/>
</dbReference>
<dbReference type="PANTHER" id="PTHR44051:SF8">
    <property type="entry name" value="GLUTATHIONE S-TRANSFERASE GSTA"/>
    <property type="match status" value="1"/>
</dbReference>
<dbReference type="InterPro" id="IPR010987">
    <property type="entry name" value="Glutathione-S-Trfase_C-like"/>
</dbReference>
<feature type="domain" description="GST N-terminal" evidence="1">
    <location>
        <begin position="1"/>
        <end position="81"/>
    </location>
</feature>
<dbReference type="PROSITE" id="PS50405">
    <property type="entry name" value="GST_CTER"/>
    <property type="match status" value="1"/>
</dbReference>
<dbReference type="SUPFAM" id="SSF47616">
    <property type="entry name" value="GST C-terminal domain-like"/>
    <property type="match status" value="1"/>
</dbReference>
<evidence type="ECO:0000259" key="2">
    <source>
        <dbReference type="PROSITE" id="PS50405"/>
    </source>
</evidence>
<keyword evidence="3" id="KW-0808">Transferase</keyword>
<evidence type="ECO:0000259" key="1">
    <source>
        <dbReference type="PROSITE" id="PS50404"/>
    </source>
</evidence>
<reference evidence="4" key="1">
    <citation type="submission" date="2016-10" db="EMBL/GenBank/DDBJ databases">
        <authorList>
            <person name="Varghese N."/>
            <person name="Submissions S."/>
        </authorList>
    </citation>
    <scope>NUCLEOTIDE SEQUENCE [LARGE SCALE GENOMIC DNA]</scope>
    <source>
        <strain evidence="4">DSM 11526</strain>
    </source>
</reference>
<dbReference type="CDD" id="cd03051">
    <property type="entry name" value="GST_N_GTT2_like"/>
    <property type="match status" value="1"/>
</dbReference>
<dbReference type="InterPro" id="IPR004046">
    <property type="entry name" value="GST_C"/>
</dbReference>
<sequence length="207" mass="23490">MKLLENSATPSALRVAIFLKELGVEVERQQVDTKGAENRTKTFLQKAPNGLIPVLELDDGTCICESLAICRYFDAITPNDKALFGDTPLEQARVEMWQRIVELQGLVPAFQAFRNLTGFFSDRENCVKSWGEESQKRVNAFLPVVDQQLSTHSWVAGEHFSIADITLWVLCRFLPRLELQVDDSLPNLQKWLNQMARRPSVAGQQDR</sequence>
<dbReference type="PROSITE" id="PS50404">
    <property type="entry name" value="GST_NTER"/>
    <property type="match status" value="1"/>
</dbReference>
<dbReference type="EMBL" id="FNRJ01000004">
    <property type="protein sequence ID" value="SEA56283.1"/>
    <property type="molecule type" value="Genomic_DNA"/>
</dbReference>
<dbReference type="PANTHER" id="PTHR44051">
    <property type="entry name" value="GLUTATHIONE S-TRANSFERASE-RELATED"/>
    <property type="match status" value="1"/>
</dbReference>
<accession>A0A1H4C7J4</accession>
<dbReference type="InterPro" id="IPR040079">
    <property type="entry name" value="Glutathione_S-Trfase"/>
</dbReference>
<dbReference type="Pfam" id="PF00043">
    <property type="entry name" value="GST_C"/>
    <property type="match status" value="1"/>
</dbReference>
<dbReference type="RefSeq" id="WP_091825077.1">
    <property type="nucleotide sequence ID" value="NZ_FNRJ01000004.1"/>
</dbReference>